<proteinExistence type="predicted"/>
<evidence type="ECO:0008006" key="3">
    <source>
        <dbReference type="Google" id="ProtNLM"/>
    </source>
</evidence>
<protein>
    <recommendedName>
        <fullName evidence="3">DUF3842 family protein</fullName>
    </recommendedName>
</protein>
<dbReference type="RefSeq" id="WP_093393229.1">
    <property type="nucleotide sequence ID" value="NZ_FOUU01000001.1"/>
</dbReference>
<dbReference type="Proteomes" id="UP000199611">
    <property type="component" value="Unassembled WGS sequence"/>
</dbReference>
<dbReference type="Pfam" id="PF12953">
    <property type="entry name" value="DUF3842"/>
    <property type="match status" value="1"/>
</dbReference>
<evidence type="ECO:0000313" key="2">
    <source>
        <dbReference type="Proteomes" id="UP000199611"/>
    </source>
</evidence>
<gene>
    <name evidence="1" type="ORF">SAMN05660836_00509</name>
</gene>
<reference evidence="1 2" key="1">
    <citation type="submission" date="2016-10" db="EMBL/GenBank/DDBJ databases">
        <authorList>
            <person name="de Groot N.N."/>
        </authorList>
    </citation>
    <scope>NUCLEOTIDE SEQUENCE [LARGE SCALE GENOMIC DNA]</scope>
    <source>
        <strain evidence="1 2">DSM 9990</strain>
    </source>
</reference>
<organism evidence="1 2">
    <name type="scientific">Thermodesulforhabdus norvegica</name>
    <dbReference type="NCBI Taxonomy" id="39841"/>
    <lineage>
        <taxon>Bacteria</taxon>
        <taxon>Pseudomonadati</taxon>
        <taxon>Thermodesulfobacteriota</taxon>
        <taxon>Syntrophobacteria</taxon>
        <taxon>Syntrophobacterales</taxon>
        <taxon>Thermodesulforhabdaceae</taxon>
        <taxon>Thermodesulforhabdus</taxon>
    </lineage>
</organism>
<dbReference type="OrthoDB" id="9797117at2"/>
<keyword evidence="2" id="KW-1185">Reference proteome</keyword>
<dbReference type="EMBL" id="FOUU01000001">
    <property type="protein sequence ID" value="SFM49300.1"/>
    <property type="molecule type" value="Genomic_DNA"/>
</dbReference>
<name>A0A1I4RBG0_9BACT</name>
<dbReference type="STRING" id="39841.SAMN05660836_00509"/>
<sequence>MIRIAVIDGQGGGIGSVIIKKIKEVFGESVEVWALGTNAIATSQMLKAGANRGATGSSAICHCADRVDIIVGPISIVIAHSMMGEVTSEIASAIGASRARKFLIPLAQEPVHIVGTIREPLPHLVESLVSEYLKNYIEEQRP</sequence>
<dbReference type="AlphaFoldDB" id="A0A1I4RBG0"/>
<evidence type="ECO:0000313" key="1">
    <source>
        <dbReference type="EMBL" id="SFM49300.1"/>
    </source>
</evidence>
<accession>A0A1I4RBG0</accession>
<dbReference type="InterPro" id="IPR024208">
    <property type="entry name" value="DUF3842"/>
</dbReference>